<dbReference type="InterPro" id="IPR051371">
    <property type="entry name" value="Ras_palmitoyltransferase"/>
</dbReference>
<name>A0ABQ9FM03_TEGGR</name>
<comment type="caution">
    <text evidence="1">The sequence shown here is derived from an EMBL/GenBank/DDBJ whole genome shotgun (WGS) entry which is preliminary data.</text>
</comment>
<sequence length="78" mass="9193">MDDLNRIQSSNCTKIFIQRDYNDGTTVKFSTKFPQELEGKMLKKINRYVIDQNEKVYIPRGLMLVDPSERGLRVVSFY</sequence>
<evidence type="ECO:0000313" key="1">
    <source>
        <dbReference type="EMBL" id="KAJ8317672.1"/>
    </source>
</evidence>
<reference evidence="1 2" key="1">
    <citation type="submission" date="2022-12" db="EMBL/GenBank/DDBJ databases">
        <title>Chromosome-level genome of Tegillarca granosa.</title>
        <authorList>
            <person name="Kim J."/>
        </authorList>
    </citation>
    <scope>NUCLEOTIDE SEQUENCE [LARGE SCALE GENOMIC DNA]</scope>
    <source>
        <strain evidence="1">Teg-2019</strain>
        <tissue evidence="1">Adductor muscle</tissue>
    </source>
</reference>
<proteinExistence type="predicted"/>
<gene>
    <name evidence="1" type="ORF">KUTeg_005576</name>
</gene>
<keyword evidence="2" id="KW-1185">Reference proteome</keyword>
<evidence type="ECO:0000313" key="2">
    <source>
        <dbReference type="Proteomes" id="UP001217089"/>
    </source>
</evidence>
<dbReference type="PANTHER" id="PTHR13254:SF0">
    <property type="entry name" value="GOLGIN SUBFAMILY A MEMBER 7_ERF4 DOMAIN-CONTAINING PROTEIN"/>
    <property type="match status" value="1"/>
</dbReference>
<dbReference type="EMBL" id="JARBDR010000246">
    <property type="protein sequence ID" value="KAJ8317672.1"/>
    <property type="molecule type" value="Genomic_DNA"/>
</dbReference>
<dbReference type="PANTHER" id="PTHR13254">
    <property type="entry name" value="GOLGI AUTOANTIGEN, GOLGIN SUBFAMILY A, 7"/>
    <property type="match status" value="1"/>
</dbReference>
<dbReference type="Proteomes" id="UP001217089">
    <property type="component" value="Unassembled WGS sequence"/>
</dbReference>
<organism evidence="1 2">
    <name type="scientific">Tegillarca granosa</name>
    <name type="common">Malaysian cockle</name>
    <name type="synonym">Anadara granosa</name>
    <dbReference type="NCBI Taxonomy" id="220873"/>
    <lineage>
        <taxon>Eukaryota</taxon>
        <taxon>Metazoa</taxon>
        <taxon>Spiralia</taxon>
        <taxon>Lophotrochozoa</taxon>
        <taxon>Mollusca</taxon>
        <taxon>Bivalvia</taxon>
        <taxon>Autobranchia</taxon>
        <taxon>Pteriomorphia</taxon>
        <taxon>Arcoida</taxon>
        <taxon>Arcoidea</taxon>
        <taxon>Arcidae</taxon>
        <taxon>Tegillarca</taxon>
    </lineage>
</organism>
<accession>A0ABQ9FM03</accession>
<protein>
    <submittedName>
        <fullName evidence="1">Uncharacterized protein</fullName>
    </submittedName>
</protein>